<evidence type="ECO:0000256" key="1">
    <source>
        <dbReference type="ARBA" id="ARBA00022485"/>
    </source>
</evidence>
<dbReference type="InterPro" id="IPR044304">
    <property type="entry name" value="NUBPL-like"/>
</dbReference>
<dbReference type="GO" id="GO:0046872">
    <property type="term" value="F:metal ion binding"/>
    <property type="evidence" value="ECO:0007669"/>
    <property type="project" value="UniProtKB-KW"/>
</dbReference>
<dbReference type="Gene3D" id="3.40.50.300">
    <property type="entry name" value="P-loop containing nucleotide triphosphate hydrolases"/>
    <property type="match status" value="1"/>
</dbReference>
<dbReference type="InterPro" id="IPR019591">
    <property type="entry name" value="Mrp/NBP35_ATP-bd"/>
</dbReference>
<dbReference type="HAMAP" id="MF_02040">
    <property type="entry name" value="Mrp_NBP35"/>
    <property type="match status" value="1"/>
</dbReference>
<evidence type="ECO:0000256" key="3">
    <source>
        <dbReference type="ARBA" id="ARBA00022741"/>
    </source>
</evidence>
<dbReference type="PANTHER" id="PTHR42961:SF2">
    <property type="entry name" value="IRON-SULFUR PROTEIN NUBPL"/>
    <property type="match status" value="1"/>
</dbReference>
<accession>A0A6G0U400</accession>
<evidence type="ECO:0000256" key="4">
    <source>
        <dbReference type="ARBA" id="ARBA00022840"/>
    </source>
</evidence>
<keyword evidence="6" id="KW-0411">Iron-sulfur</keyword>
<keyword evidence="3" id="KW-0547">Nucleotide-binding</keyword>
<comment type="similarity">
    <text evidence="7">Belongs to the Mrp/NBP35 ATP-binding proteins family.</text>
</comment>
<dbReference type="FunFam" id="3.40.50.300:FF:001278">
    <property type="entry name" value="Iron-sulfur cluster carrier protein"/>
    <property type="match status" value="1"/>
</dbReference>
<dbReference type="PANTHER" id="PTHR42961">
    <property type="entry name" value="IRON-SULFUR PROTEIN NUBPL"/>
    <property type="match status" value="1"/>
</dbReference>
<dbReference type="CDD" id="cd02037">
    <property type="entry name" value="Mrp_NBP35"/>
    <property type="match status" value="1"/>
</dbReference>
<organism evidence="8 9">
    <name type="scientific">Aphis glycines</name>
    <name type="common">Soybean aphid</name>
    <dbReference type="NCBI Taxonomy" id="307491"/>
    <lineage>
        <taxon>Eukaryota</taxon>
        <taxon>Metazoa</taxon>
        <taxon>Ecdysozoa</taxon>
        <taxon>Arthropoda</taxon>
        <taxon>Hexapoda</taxon>
        <taxon>Insecta</taxon>
        <taxon>Pterygota</taxon>
        <taxon>Neoptera</taxon>
        <taxon>Paraneoptera</taxon>
        <taxon>Hemiptera</taxon>
        <taxon>Sternorrhyncha</taxon>
        <taxon>Aphidomorpha</taxon>
        <taxon>Aphidoidea</taxon>
        <taxon>Aphididae</taxon>
        <taxon>Aphidini</taxon>
        <taxon>Aphis</taxon>
        <taxon>Aphis</taxon>
    </lineage>
</organism>
<keyword evidence="5" id="KW-0408">Iron</keyword>
<dbReference type="AlphaFoldDB" id="A0A6G0U400"/>
<dbReference type="SUPFAM" id="SSF52540">
    <property type="entry name" value="P-loop containing nucleoside triphosphate hydrolases"/>
    <property type="match status" value="1"/>
</dbReference>
<dbReference type="GO" id="GO:0051539">
    <property type="term" value="F:4 iron, 4 sulfur cluster binding"/>
    <property type="evidence" value="ECO:0007669"/>
    <property type="project" value="UniProtKB-KW"/>
</dbReference>
<keyword evidence="2" id="KW-0479">Metal-binding</keyword>
<reference evidence="8 9" key="1">
    <citation type="submission" date="2019-08" db="EMBL/GenBank/DDBJ databases">
        <title>The genome of the soybean aphid Biotype 1, its phylome, world population structure and adaptation to the North American continent.</title>
        <authorList>
            <person name="Giordano R."/>
            <person name="Donthu R.K."/>
            <person name="Hernandez A.G."/>
            <person name="Wright C.L."/>
            <person name="Zimin A.V."/>
        </authorList>
    </citation>
    <scope>NUCLEOTIDE SEQUENCE [LARGE SCALE GENOMIC DNA]</scope>
    <source>
        <tissue evidence="8">Whole aphids</tissue>
    </source>
</reference>
<protein>
    <recommendedName>
        <fullName evidence="10">Iron-sulfur protein NUBPL</fullName>
    </recommendedName>
</protein>
<dbReference type="EMBL" id="VYZN01000005">
    <property type="protein sequence ID" value="KAE9543804.1"/>
    <property type="molecule type" value="Genomic_DNA"/>
</dbReference>
<dbReference type="GO" id="GO:0140663">
    <property type="term" value="F:ATP-dependent FeS chaperone activity"/>
    <property type="evidence" value="ECO:0007669"/>
    <property type="project" value="InterPro"/>
</dbReference>
<evidence type="ECO:0008006" key="10">
    <source>
        <dbReference type="Google" id="ProtNLM"/>
    </source>
</evidence>
<dbReference type="Proteomes" id="UP000475862">
    <property type="component" value="Unassembled WGS sequence"/>
</dbReference>
<gene>
    <name evidence="8" type="ORF">AGLY_001928</name>
</gene>
<comment type="caution">
    <text evidence="8">The sequence shown here is derived from an EMBL/GenBank/DDBJ whole genome shotgun (WGS) entry which is preliminary data.</text>
</comment>
<evidence type="ECO:0000313" key="9">
    <source>
        <dbReference type="Proteomes" id="UP000475862"/>
    </source>
</evidence>
<dbReference type="GO" id="GO:0016226">
    <property type="term" value="P:iron-sulfur cluster assembly"/>
    <property type="evidence" value="ECO:0007669"/>
    <property type="project" value="InterPro"/>
</dbReference>
<keyword evidence="1" id="KW-0004">4Fe-4S</keyword>
<evidence type="ECO:0000256" key="2">
    <source>
        <dbReference type="ARBA" id="ARBA00022723"/>
    </source>
</evidence>
<evidence type="ECO:0000256" key="5">
    <source>
        <dbReference type="ARBA" id="ARBA00023004"/>
    </source>
</evidence>
<keyword evidence="9" id="KW-1185">Reference proteome</keyword>
<sequence>MIAFIMDQLRCSFVKHLSQLTEKQAELMRKKLPQKRPINGVDHIILVASGKGGVGKSTTAGKLIKIYINVYCIVNLATALKCVAPNKDVGLLDADVFGPSIPLMMNLHETPLINNDNLMVPLINYGVKCMSMGNLITDQSAAIWRGLMVMGAIDKLIRGVSWNHTDYLIVDTPPGTGDTHLSLAQNLPISGDEIILGVLIVTTGQKAALGVTRRGITMFKKLKIPILGIVQNMSTMKCSKCSHENFIFGDSVQELAIQEKIDTLFSIPLDPNITNGCDSGQPIVITHPESSQVKIYKSLAEYLINSLGNVTNK</sequence>
<evidence type="ECO:0000313" key="8">
    <source>
        <dbReference type="EMBL" id="KAE9543804.1"/>
    </source>
</evidence>
<evidence type="ECO:0000256" key="7">
    <source>
        <dbReference type="ARBA" id="ARBA00024036"/>
    </source>
</evidence>
<dbReference type="GO" id="GO:0032981">
    <property type="term" value="P:mitochondrial respiratory chain complex I assembly"/>
    <property type="evidence" value="ECO:0007669"/>
    <property type="project" value="TreeGrafter"/>
</dbReference>
<dbReference type="InterPro" id="IPR027417">
    <property type="entry name" value="P-loop_NTPase"/>
</dbReference>
<evidence type="ECO:0000256" key="6">
    <source>
        <dbReference type="ARBA" id="ARBA00023014"/>
    </source>
</evidence>
<proteinExistence type="inferred from homology"/>
<name>A0A6G0U400_APHGL</name>
<dbReference type="InterPro" id="IPR033756">
    <property type="entry name" value="YlxH/NBP35"/>
</dbReference>
<dbReference type="Pfam" id="PF10609">
    <property type="entry name" value="ParA"/>
    <property type="match status" value="1"/>
</dbReference>
<dbReference type="GO" id="GO:0005524">
    <property type="term" value="F:ATP binding"/>
    <property type="evidence" value="ECO:0007669"/>
    <property type="project" value="UniProtKB-KW"/>
</dbReference>
<dbReference type="OrthoDB" id="1741334at2759"/>
<dbReference type="GO" id="GO:0005739">
    <property type="term" value="C:mitochondrion"/>
    <property type="evidence" value="ECO:0007669"/>
    <property type="project" value="TreeGrafter"/>
</dbReference>
<keyword evidence="4" id="KW-0067">ATP-binding</keyword>